<accession>A0AA36AVZ6</accession>
<dbReference type="AlphaFoldDB" id="A0AA36AVZ6"/>
<organism evidence="1 2">
    <name type="scientific">Octopus vulgaris</name>
    <name type="common">Common octopus</name>
    <dbReference type="NCBI Taxonomy" id="6645"/>
    <lineage>
        <taxon>Eukaryota</taxon>
        <taxon>Metazoa</taxon>
        <taxon>Spiralia</taxon>
        <taxon>Lophotrochozoa</taxon>
        <taxon>Mollusca</taxon>
        <taxon>Cephalopoda</taxon>
        <taxon>Coleoidea</taxon>
        <taxon>Octopodiformes</taxon>
        <taxon>Octopoda</taxon>
        <taxon>Incirrata</taxon>
        <taxon>Octopodidae</taxon>
        <taxon>Octopus</taxon>
    </lineage>
</organism>
<reference evidence="1" key="1">
    <citation type="submission" date="2023-08" db="EMBL/GenBank/DDBJ databases">
        <authorList>
            <person name="Alioto T."/>
            <person name="Alioto T."/>
            <person name="Gomez Garrido J."/>
        </authorList>
    </citation>
    <scope>NUCLEOTIDE SEQUENCE</scope>
</reference>
<sequence>MGVINSCFSLFYDTRSKFFIKKETGKSVAAAVVTAEDNVQPQVKLKKTDFRSNVFQLRLPNLFLTVHLKMGAATVDDVGDDDVVVGSGVGDNNDIYTGNIEVCRSKHITSKEKKEIVKQLGEGDATIIISKKLNTDH</sequence>
<evidence type="ECO:0000313" key="2">
    <source>
        <dbReference type="Proteomes" id="UP001162480"/>
    </source>
</evidence>
<dbReference type="Proteomes" id="UP001162480">
    <property type="component" value="Chromosome 5"/>
</dbReference>
<dbReference type="EMBL" id="OX597818">
    <property type="protein sequence ID" value="CAI9723084.1"/>
    <property type="molecule type" value="Genomic_DNA"/>
</dbReference>
<name>A0AA36AVZ6_OCTVU</name>
<evidence type="ECO:0000313" key="1">
    <source>
        <dbReference type="EMBL" id="CAI9723084.1"/>
    </source>
</evidence>
<gene>
    <name evidence="1" type="ORF">OCTVUL_1B030690</name>
</gene>
<keyword evidence="2" id="KW-1185">Reference proteome</keyword>
<protein>
    <submittedName>
        <fullName evidence="1">Uncharacterized protein</fullName>
    </submittedName>
</protein>
<proteinExistence type="predicted"/>